<evidence type="ECO:0000313" key="3">
    <source>
        <dbReference type="Proteomes" id="UP000185192"/>
    </source>
</evidence>
<name>A0A1N6FUB4_9SPHN</name>
<feature type="transmembrane region" description="Helical" evidence="1">
    <location>
        <begin position="114"/>
        <end position="136"/>
    </location>
</feature>
<dbReference type="STRING" id="1123272.SAMN02745824_2548"/>
<proteinExistence type="predicted"/>
<protein>
    <submittedName>
        <fullName evidence="2">Putative Holin-X, holin superfamily III</fullName>
    </submittedName>
</protein>
<keyword evidence="3" id="KW-1185">Reference proteome</keyword>
<dbReference type="Proteomes" id="UP000185192">
    <property type="component" value="Unassembled WGS sequence"/>
</dbReference>
<dbReference type="InterPro" id="IPR009937">
    <property type="entry name" value="Phage_holin_3_6"/>
</dbReference>
<keyword evidence="1" id="KW-1133">Transmembrane helix</keyword>
<dbReference type="OrthoDB" id="7595810at2"/>
<feature type="transmembrane region" description="Helical" evidence="1">
    <location>
        <begin position="81"/>
        <end position="108"/>
    </location>
</feature>
<organism evidence="2 3">
    <name type="scientific">Parasphingorhabdus marina DSM 22363</name>
    <dbReference type="NCBI Taxonomy" id="1123272"/>
    <lineage>
        <taxon>Bacteria</taxon>
        <taxon>Pseudomonadati</taxon>
        <taxon>Pseudomonadota</taxon>
        <taxon>Alphaproteobacteria</taxon>
        <taxon>Sphingomonadales</taxon>
        <taxon>Sphingomonadaceae</taxon>
        <taxon>Parasphingorhabdus</taxon>
    </lineage>
</organism>
<keyword evidence="1" id="KW-0812">Transmembrane</keyword>
<sequence length="153" mass="16299">MKQEQSEPAGDVPQPIAAADESVAVENDTVAGDSGAGHPGDRKPLRDQFADLVEDARTLAQVELEYYKTKLSVNLQATRTVLILFTVGATLGITTILAMILGILLIASHYLGPVAATGLVTGTTLLLTTILITMAIKRARKLPLDEETDDTEK</sequence>
<keyword evidence="1" id="KW-0472">Membrane</keyword>
<dbReference type="AlphaFoldDB" id="A0A1N6FUB4"/>
<evidence type="ECO:0000313" key="2">
    <source>
        <dbReference type="EMBL" id="SIN98833.1"/>
    </source>
</evidence>
<reference evidence="3" key="1">
    <citation type="submission" date="2016-11" db="EMBL/GenBank/DDBJ databases">
        <authorList>
            <person name="Varghese N."/>
            <person name="Submissions S."/>
        </authorList>
    </citation>
    <scope>NUCLEOTIDE SEQUENCE [LARGE SCALE GENOMIC DNA]</scope>
    <source>
        <strain evidence="3">DSM 22363</strain>
    </source>
</reference>
<accession>A0A1N6FUB4</accession>
<dbReference type="Pfam" id="PF07332">
    <property type="entry name" value="Phage_holin_3_6"/>
    <property type="match status" value="1"/>
</dbReference>
<gene>
    <name evidence="2" type="ORF">SAMN02745824_2548</name>
</gene>
<dbReference type="EMBL" id="FSQW01000002">
    <property type="protein sequence ID" value="SIN98833.1"/>
    <property type="molecule type" value="Genomic_DNA"/>
</dbReference>
<dbReference type="RefSeq" id="WP_074205561.1">
    <property type="nucleotide sequence ID" value="NZ_FSQW01000002.1"/>
</dbReference>
<evidence type="ECO:0000256" key="1">
    <source>
        <dbReference type="SAM" id="Phobius"/>
    </source>
</evidence>